<organism evidence="11 12">
    <name type="scientific">Blyttiomyces helicus</name>
    <dbReference type="NCBI Taxonomy" id="388810"/>
    <lineage>
        <taxon>Eukaryota</taxon>
        <taxon>Fungi</taxon>
        <taxon>Fungi incertae sedis</taxon>
        <taxon>Chytridiomycota</taxon>
        <taxon>Chytridiomycota incertae sedis</taxon>
        <taxon>Chytridiomycetes</taxon>
        <taxon>Chytridiomycetes incertae sedis</taxon>
        <taxon>Blyttiomyces</taxon>
    </lineage>
</organism>
<dbReference type="AlphaFoldDB" id="A0A4P9WK24"/>
<feature type="region of interest" description="Disordered" evidence="9">
    <location>
        <begin position="131"/>
        <end position="161"/>
    </location>
</feature>
<dbReference type="InterPro" id="IPR036236">
    <property type="entry name" value="Znf_C2H2_sf"/>
</dbReference>
<accession>A0A4P9WK24</accession>
<gene>
    <name evidence="11" type="ORF">BDK51DRAFT_18739</name>
</gene>
<reference evidence="12" key="1">
    <citation type="journal article" date="2018" name="Nat. Microbiol.">
        <title>Leveraging single-cell genomics to expand the fungal tree of life.</title>
        <authorList>
            <person name="Ahrendt S.R."/>
            <person name="Quandt C.A."/>
            <person name="Ciobanu D."/>
            <person name="Clum A."/>
            <person name="Salamov A."/>
            <person name="Andreopoulos B."/>
            <person name="Cheng J.F."/>
            <person name="Woyke T."/>
            <person name="Pelin A."/>
            <person name="Henrissat B."/>
            <person name="Reynolds N.K."/>
            <person name="Benny G.L."/>
            <person name="Smith M.E."/>
            <person name="James T.Y."/>
            <person name="Grigoriev I.V."/>
        </authorList>
    </citation>
    <scope>NUCLEOTIDE SEQUENCE [LARGE SCALE GENOMIC DNA]</scope>
</reference>
<dbReference type="PANTHER" id="PTHR13182:SF8">
    <property type="entry name" value="CYTOPLASMIC 60S SUBUNIT BIOGENESIS FACTOR ZNF622"/>
    <property type="match status" value="1"/>
</dbReference>
<keyword evidence="2" id="KW-0963">Cytoplasm</keyword>
<dbReference type="PROSITE" id="PS00028">
    <property type="entry name" value="ZINC_FINGER_C2H2_1"/>
    <property type="match status" value="1"/>
</dbReference>
<dbReference type="Proteomes" id="UP000269721">
    <property type="component" value="Unassembled WGS sequence"/>
</dbReference>
<dbReference type="SMART" id="SM00355">
    <property type="entry name" value="ZnF_C2H2"/>
    <property type="match status" value="4"/>
</dbReference>
<protein>
    <submittedName>
        <fullName evidence="11">C2H2 type zinc-finger-domain-containing protein</fullName>
    </submittedName>
</protein>
<dbReference type="InterPro" id="IPR041661">
    <property type="entry name" value="ZN622/Rei1/Reh1_Znf-C2H2"/>
</dbReference>
<name>A0A4P9WK24_9FUNG</name>
<evidence type="ECO:0000256" key="2">
    <source>
        <dbReference type="ARBA" id="ARBA00022490"/>
    </source>
</evidence>
<dbReference type="GO" id="GO:0030687">
    <property type="term" value="C:preribosome, large subunit precursor"/>
    <property type="evidence" value="ECO:0007669"/>
    <property type="project" value="TreeGrafter"/>
</dbReference>
<dbReference type="SMART" id="SM00451">
    <property type="entry name" value="ZnF_U1"/>
    <property type="match status" value="2"/>
</dbReference>
<dbReference type="Pfam" id="PF12756">
    <property type="entry name" value="zf-C2H2_2"/>
    <property type="match status" value="1"/>
</dbReference>
<evidence type="ECO:0000256" key="5">
    <source>
        <dbReference type="ARBA" id="ARBA00022737"/>
    </source>
</evidence>
<evidence type="ECO:0000256" key="7">
    <source>
        <dbReference type="ARBA" id="ARBA00022833"/>
    </source>
</evidence>
<evidence type="ECO:0000256" key="6">
    <source>
        <dbReference type="ARBA" id="ARBA00022771"/>
    </source>
</evidence>
<dbReference type="SUPFAM" id="SSF57667">
    <property type="entry name" value="beta-beta-alpha zinc fingers"/>
    <property type="match status" value="3"/>
</dbReference>
<feature type="compositionally biased region" description="Low complexity" evidence="9">
    <location>
        <begin position="135"/>
        <end position="152"/>
    </location>
</feature>
<dbReference type="PANTHER" id="PTHR13182">
    <property type="entry name" value="ZINC FINGER PROTEIN 622"/>
    <property type="match status" value="1"/>
</dbReference>
<dbReference type="GO" id="GO:0003676">
    <property type="term" value="F:nucleic acid binding"/>
    <property type="evidence" value="ECO:0007669"/>
    <property type="project" value="InterPro"/>
</dbReference>
<dbReference type="GO" id="GO:0008270">
    <property type="term" value="F:zinc ion binding"/>
    <property type="evidence" value="ECO:0007669"/>
    <property type="project" value="UniProtKB-KW"/>
</dbReference>
<keyword evidence="5" id="KW-0677">Repeat</keyword>
<feature type="domain" description="C2H2-type" evidence="10">
    <location>
        <begin position="95"/>
        <end position="117"/>
    </location>
</feature>
<keyword evidence="4" id="KW-0479">Metal-binding</keyword>
<keyword evidence="12" id="KW-1185">Reference proteome</keyword>
<proteinExistence type="inferred from homology"/>
<sequence length="432" mass="49087">MDVETASLHSETASDFSEVSRQSTIPKFTCLSCHVYFPSPEAQRDHMHGDWHRYNLKRKVAELPPVTAENFAAKLKQIQVKNKEDETRAAFVGECEACSKSYASENGYANHLLSKKHKELQSRFDAKLAKGLPTSSKKPAPAASAAPSSSSADPQAESWRTQIGKAQTEEEVMSIMEKKVSSAVRLEETECLFCQAKSGSFESNLEHMAKSHSFYIPDIEYLVDIKGLIKYLGEKVAVYNVCLYCNGKGRALHSIEAVRKHMVDKGHCKILYEDGAELEVADFYDFSSTYPDEVAEDGDRWEGTRVSLDTTEFASPARHLPRTSDPLRTIRITPDETQLILPSGARIGHRQYRHFWRQNLKPDDSRDSTLIHRLAGQYQTLGYQGLSYEQRVAAHERRMVAKVELRRQHDFRSRVGMKANMLQHHYREQNPM</sequence>
<keyword evidence="7" id="KW-0862">Zinc</keyword>
<evidence type="ECO:0000313" key="12">
    <source>
        <dbReference type="Proteomes" id="UP000269721"/>
    </source>
</evidence>
<comment type="subcellular location">
    <subcellularLocation>
        <location evidence="1">Cytoplasm</location>
    </subcellularLocation>
</comment>
<evidence type="ECO:0000256" key="8">
    <source>
        <dbReference type="ARBA" id="ARBA00034126"/>
    </source>
</evidence>
<dbReference type="InterPro" id="IPR013087">
    <property type="entry name" value="Znf_C2H2_type"/>
</dbReference>
<evidence type="ECO:0000259" key="10">
    <source>
        <dbReference type="PROSITE" id="PS00028"/>
    </source>
</evidence>
<dbReference type="EMBL" id="KZ994356">
    <property type="protein sequence ID" value="RKO93144.1"/>
    <property type="molecule type" value="Genomic_DNA"/>
</dbReference>
<evidence type="ECO:0000256" key="1">
    <source>
        <dbReference type="ARBA" id="ARBA00004496"/>
    </source>
</evidence>
<keyword evidence="6 11" id="KW-0863">Zinc-finger</keyword>
<dbReference type="OrthoDB" id="19329at2759"/>
<evidence type="ECO:0000256" key="3">
    <source>
        <dbReference type="ARBA" id="ARBA00022517"/>
    </source>
</evidence>
<dbReference type="Pfam" id="PF12171">
    <property type="entry name" value="zf-C2H2_jaz"/>
    <property type="match status" value="1"/>
</dbReference>
<keyword evidence="3" id="KW-0690">Ribosome biogenesis</keyword>
<evidence type="ECO:0000256" key="9">
    <source>
        <dbReference type="SAM" id="MobiDB-lite"/>
    </source>
</evidence>
<evidence type="ECO:0000313" key="11">
    <source>
        <dbReference type="EMBL" id="RKO93144.1"/>
    </source>
</evidence>
<dbReference type="InterPro" id="IPR022755">
    <property type="entry name" value="Znf_C2H2_jaz"/>
</dbReference>
<dbReference type="InterPro" id="IPR040025">
    <property type="entry name" value="Znf622/Rei1/Reh1"/>
</dbReference>
<evidence type="ECO:0000256" key="4">
    <source>
        <dbReference type="ARBA" id="ARBA00022723"/>
    </source>
</evidence>
<dbReference type="GO" id="GO:0042273">
    <property type="term" value="P:ribosomal large subunit biogenesis"/>
    <property type="evidence" value="ECO:0007669"/>
    <property type="project" value="TreeGrafter"/>
</dbReference>
<dbReference type="InterPro" id="IPR003604">
    <property type="entry name" value="Matrin/U1-like-C_Znf_C2H2"/>
</dbReference>
<dbReference type="GO" id="GO:0005737">
    <property type="term" value="C:cytoplasm"/>
    <property type="evidence" value="ECO:0007669"/>
    <property type="project" value="UniProtKB-SubCell"/>
</dbReference>
<comment type="similarity">
    <text evidence="8">Belongs to the REI1 family.</text>
</comment>